<comment type="caution">
    <text evidence="1">The sequence shown here is derived from an EMBL/GenBank/DDBJ whole genome shotgun (WGS) entry which is preliminary data.</text>
</comment>
<dbReference type="Gene3D" id="3.30.420.10">
    <property type="entry name" value="Ribonuclease H-like superfamily/Ribonuclease H"/>
    <property type="match status" value="1"/>
</dbReference>
<organism evidence="1 2">
    <name type="scientific">Cronartium quercuum f. sp. fusiforme G11</name>
    <dbReference type="NCBI Taxonomy" id="708437"/>
    <lineage>
        <taxon>Eukaryota</taxon>
        <taxon>Fungi</taxon>
        <taxon>Dikarya</taxon>
        <taxon>Basidiomycota</taxon>
        <taxon>Pucciniomycotina</taxon>
        <taxon>Pucciniomycetes</taxon>
        <taxon>Pucciniales</taxon>
        <taxon>Coleosporiaceae</taxon>
        <taxon>Cronartium</taxon>
    </lineage>
</organism>
<keyword evidence="2" id="KW-1185">Reference proteome</keyword>
<dbReference type="OrthoDB" id="2142724at2759"/>
<evidence type="ECO:0000313" key="2">
    <source>
        <dbReference type="Proteomes" id="UP000886653"/>
    </source>
</evidence>
<dbReference type="PANTHER" id="PTHR46564:SF1">
    <property type="entry name" value="TRANSPOSASE"/>
    <property type="match status" value="1"/>
</dbReference>
<dbReference type="EMBL" id="MU167219">
    <property type="protein sequence ID" value="KAG0150468.1"/>
    <property type="molecule type" value="Genomic_DNA"/>
</dbReference>
<protein>
    <recommendedName>
        <fullName evidence="3">Tc1-like transposase DDE domain-containing protein</fullName>
    </recommendedName>
</protein>
<sequence length="97" mass="11112">YLLLPTIWSGGVIALEVLEGSVNCKRFMSFLKNMVHPHMNVYPAPNSILVLDNTAIHHGAEIFQLCAKHGQWFLKLYGFWEYFNQLNTGIPAYRSQT</sequence>
<proteinExistence type="predicted"/>
<dbReference type="PANTHER" id="PTHR46564">
    <property type="entry name" value="TRANSPOSASE"/>
    <property type="match status" value="1"/>
</dbReference>
<dbReference type="InterPro" id="IPR036397">
    <property type="entry name" value="RNaseH_sf"/>
</dbReference>
<reference evidence="1" key="1">
    <citation type="submission" date="2013-11" db="EMBL/GenBank/DDBJ databases">
        <title>Genome sequence of the fusiform rust pathogen reveals effectors for host alternation and coevolution with pine.</title>
        <authorList>
            <consortium name="DOE Joint Genome Institute"/>
            <person name="Smith K."/>
            <person name="Pendleton A."/>
            <person name="Kubisiak T."/>
            <person name="Anderson C."/>
            <person name="Salamov A."/>
            <person name="Aerts A."/>
            <person name="Riley R."/>
            <person name="Clum A."/>
            <person name="Lindquist E."/>
            <person name="Ence D."/>
            <person name="Campbell M."/>
            <person name="Kronenberg Z."/>
            <person name="Feau N."/>
            <person name="Dhillon B."/>
            <person name="Hamelin R."/>
            <person name="Burleigh J."/>
            <person name="Smith J."/>
            <person name="Yandell M."/>
            <person name="Nelson C."/>
            <person name="Grigoriev I."/>
            <person name="Davis J."/>
        </authorList>
    </citation>
    <scope>NUCLEOTIDE SEQUENCE</scope>
    <source>
        <strain evidence="1">G11</strain>
    </source>
</reference>
<accession>A0A9P6NUD8</accession>
<dbReference type="AlphaFoldDB" id="A0A9P6NUD8"/>
<name>A0A9P6NUD8_9BASI</name>
<evidence type="ECO:0000313" key="1">
    <source>
        <dbReference type="EMBL" id="KAG0150468.1"/>
    </source>
</evidence>
<dbReference type="Proteomes" id="UP000886653">
    <property type="component" value="Unassembled WGS sequence"/>
</dbReference>
<feature type="non-terminal residue" evidence="1">
    <location>
        <position position="1"/>
    </location>
</feature>
<gene>
    <name evidence="1" type="ORF">CROQUDRAFT_38369</name>
</gene>
<dbReference type="GO" id="GO:0003676">
    <property type="term" value="F:nucleic acid binding"/>
    <property type="evidence" value="ECO:0007669"/>
    <property type="project" value="InterPro"/>
</dbReference>
<evidence type="ECO:0008006" key="3">
    <source>
        <dbReference type="Google" id="ProtNLM"/>
    </source>
</evidence>